<dbReference type="PROSITE" id="PS50958">
    <property type="entry name" value="SMB_2"/>
    <property type="match status" value="1"/>
</dbReference>
<feature type="domain" description="SMB" evidence="5">
    <location>
        <begin position="436"/>
        <end position="476"/>
    </location>
</feature>
<feature type="region of interest" description="Disordered" evidence="3">
    <location>
        <begin position="410"/>
        <end position="430"/>
    </location>
</feature>
<keyword evidence="10" id="KW-1185">Reference proteome</keyword>
<dbReference type="EMBL" id="CAJNNV010027593">
    <property type="protein sequence ID" value="CAE8620834.1"/>
    <property type="molecule type" value="Genomic_DNA"/>
</dbReference>
<dbReference type="SUPFAM" id="SSF90188">
    <property type="entry name" value="Somatomedin B domain"/>
    <property type="match status" value="1"/>
</dbReference>
<name>A0A813J3B1_POLGL</name>
<dbReference type="Proteomes" id="UP000626109">
    <property type="component" value="Unassembled WGS sequence"/>
</dbReference>
<dbReference type="Proteomes" id="UP000654075">
    <property type="component" value="Unassembled WGS sequence"/>
</dbReference>
<dbReference type="AlphaFoldDB" id="A0A813J3B1"/>
<accession>A0A813J3B1</accession>
<dbReference type="GO" id="GO:0030248">
    <property type="term" value="F:cellulose binding"/>
    <property type="evidence" value="ECO:0007669"/>
    <property type="project" value="InterPro"/>
</dbReference>
<sequence length="476" mass="51617">MLVQVVACIAAWCFVANSEASESIRQAEALAADDECRGADDLQLLDKCGLSALQLRSAKGGPEAPIANASFDEPFLPENELGAQPILDPNGCEQAYGQCGGSGYTGKGCCPGGFVCTGDNKYWSSCAPASKDGPYVKYVQTAELQSPSNAPLLEFYVYRAKRADEAFFTGNVNVADLAGAMWYLHNEVVWMTPRKFDISRLQRFKLQTRASQPLADLGLNFGVRHAYDAAQCTGPFSCDLNYLKFGNVVGCNNLGSFPFPEYKIAYEGAIWYSLPGKCPSKNYKDKDAACEEDQPGGYCDGTPTGTSDCTYNIQEAGYISIDELEGIPDYEAFRKAGFQEYSKTTDKGIGLSFWNGINDPLANAARVARANELFMKKYPDLPGDEQLAAPPCDFNFNTFYYGTAASKTPAPPPALPPAPPPLPPAPPPTTIAPQPIGNSCAAYGCWGYSRGRSCQCNNKCYRYRNCCADFASKCHR</sequence>
<reference evidence="8" key="1">
    <citation type="submission" date="2021-02" db="EMBL/GenBank/DDBJ databases">
        <authorList>
            <person name="Dougan E. K."/>
            <person name="Rhodes N."/>
            <person name="Thang M."/>
            <person name="Chan C."/>
        </authorList>
    </citation>
    <scope>NUCLEOTIDE SEQUENCE</scope>
</reference>
<proteinExistence type="predicted"/>
<organism evidence="8 9">
    <name type="scientific">Polarella glacialis</name>
    <name type="common">Dinoflagellate</name>
    <dbReference type="NCBI Taxonomy" id="89957"/>
    <lineage>
        <taxon>Eukaryota</taxon>
        <taxon>Sar</taxon>
        <taxon>Alveolata</taxon>
        <taxon>Dinophyceae</taxon>
        <taxon>Suessiales</taxon>
        <taxon>Suessiaceae</taxon>
        <taxon>Polarella</taxon>
    </lineage>
</organism>
<dbReference type="PROSITE" id="PS51164">
    <property type="entry name" value="CBM1_2"/>
    <property type="match status" value="1"/>
</dbReference>
<dbReference type="SUPFAM" id="SSF57180">
    <property type="entry name" value="Cellulose-binding domain"/>
    <property type="match status" value="1"/>
</dbReference>
<dbReference type="OMA" id="ATHGCKR"/>
<evidence type="ECO:0000313" key="7">
    <source>
        <dbReference type="EMBL" id="CAE8620834.1"/>
    </source>
</evidence>
<evidence type="ECO:0000256" key="1">
    <source>
        <dbReference type="ARBA" id="ARBA00022729"/>
    </source>
</evidence>
<dbReference type="InterPro" id="IPR035971">
    <property type="entry name" value="CBD_sf"/>
</dbReference>
<dbReference type="InterPro" id="IPR036024">
    <property type="entry name" value="Somatomedin_B-like_dom_sf"/>
</dbReference>
<dbReference type="GO" id="GO:0005576">
    <property type="term" value="C:extracellular region"/>
    <property type="evidence" value="ECO:0007669"/>
    <property type="project" value="InterPro"/>
</dbReference>
<comment type="caution">
    <text evidence="8">The sequence shown here is derived from an EMBL/GenBank/DDBJ whole genome shotgun (WGS) entry which is preliminary data.</text>
</comment>
<dbReference type="SMART" id="SM00236">
    <property type="entry name" value="fCBD"/>
    <property type="match status" value="1"/>
</dbReference>
<dbReference type="EMBL" id="CAJNNW010020615">
    <property type="protein sequence ID" value="CAE8666523.1"/>
    <property type="molecule type" value="Genomic_DNA"/>
</dbReference>
<keyword evidence="1 4" id="KW-0732">Signal</keyword>
<evidence type="ECO:0000256" key="4">
    <source>
        <dbReference type="SAM" id="SignalP"/>
    </source>
</evidence>
<evidence type="ECO:0000259" key="6">
    <source>
        <dbReference type="PROSITE" id="PS51164"/>
    </source>
</evidence>
<evidence type="ECO:0000256" key="2">
    <source>
        <dbReference type="ARBA" id="ARBA00023157"/>
    </source>
</evidence>
<keyword evidence="2" id="KW-1015">Disulfide bond</keyword>
<dbReference type="PROSITE" id="PS00524">
    <property type="entry name" value="SMB_1"/>
    <property type="match status" value="1"/>
</dbReference>
<dbReference type="Gene3D" id="4.10.410.20">
    <property type="match status" value="1"/>
</dbReference>
<dbReference type="GO" id="GO:0005975">
    <property type="term" value="P:carbohydrate metabolic process"/>
    <property type="evidence" value="ECO:0007669"/>
    <property type="project" value="InterPro"/>
</dbReference>
<evidence type="ECO:0000259" key="5">
    <source>
        <dbReference type="PROSITE" id="PS50958"/>
    </source>
</evidence>
<dbReference type="Pfam" id="PF00734">
    <property type="entry name" value="CBM_1"/>
    <property type="match status" value="1"/>
</dbReference>
<feature type="chain" id="PRO_5036408931" description="Chitin-binding type-1 domain-containing protein" evidence="4">
    <location>
        <begin position="21"/>
        <end position="476"/>
    </location>
</feature>
<dbReference type="OrthoDB" id="432334at2759"/>
<gene>
    <name evidence="7" type="ORF">PGLA1383_LOCUS38367</name>
    <name evidence="8" type="ORF">PGLA2088_LOCUS16305</name>
</gene>
<dbReference type="InterPro" id="IPR001212">
    <property type="entry name" value="Somatomedin_B_dom"/>
</dbReference>
<feature type="domain" description="CBM1" evidence="6">
    <location>
        <begin position="91"/>
        <end position="127"/>
    </location>
</feature>
<dbReference type="InterPro" id="IPR000254">
    <property type="entry name" value="CBD"/>
</dbReference>
<evidence type="ECO:0000313" key="10">
    <source>
        <dbReference type="Proteomes" id="UP000654075"/>
    </source>
</evidence>
<evidence type="ECO:0008006" key="11">
    <source>
        <dbReference type="Google" id="ProtNLM"/>
    </source>
</evidence>
<feature type="signal peptide" evidence="4">
    <location>
        <begin position="1"/>
        <end position="20"/>
    </location>
</feature>
<protein>
    <recommendedName>
        <fullName evidence="11">Chitin-binding type-1 domain-containing protein</fullName>
    </recommendedName>
</protein>
<evidence type="ECO:0000256" key="3">
    <source>
        <dbReference type="SAM" id="MobiDB-lite"/>
    </source>
</evidence>
<evidence type="ECO:0000313" key="9">
    <source>
        <dbReference type="Proteomes" id="UP000626109"/>
    </source>
</evidence>
<evidence type="ECO:0000313" key="8">
    <source>
        <dbReference type="EMBL" id="CAE8666523.1"/>
    </source>
</evidence>